<reference evidence="4 5" key="1">
    <citation type="submission" date="2018-03" db="EMBL/GenBank/DDBJ databases">
        <title>Aerobic endospore-forming bacteria genome sequencing and assembly.</title>
        <authorList>
            <person name="Cavalcante D.A."/>
            <person name="Driks A."/>
            <person name="Putonti C."/>
            <person name="De-Souza M.T."/>
        </authorList>
    </citation>
    <scope>NUCLEOTIDE SEQUENCE [LARGE SCALE GENOMIC DNA]</scope>
    <source>
        <strain evidence="4 5">SDF0028</strain>
    </source>
</reference>
<evidence type="ECO:0000313" key="5">
    <source>
        <dbReference type="Proteomes" id="UP000316208"/>
    </source>
</evidence>
<name>A0ABY3AP03_PAEPP</name>
<keyword evidence="1" id="KW-0808">Transferase</keyword>
<evidence type="ECO:0000313" key="4">
    <source>
        <dbReference type="EMBL" id="TQR44463.1"/>
    </source>
</evidence>
<sequence>MACSLALVEVILGGCGMIRTIQIEKYRPELAAAIADMWNDSHESFGGGNSRMTAQQVRQREESADTLALYLALDDERVVGYCKICEYREDTGALYVHLLNVHPDYHGQKIGKQLLLQVIDDTITLGWPRLDLYTWQSNTKAVPLYKKCGFFWEDRDETTHLMNFIPTVVRTEALVSHFEYFDWYQDSVREITLAPDGIKQNGFDYYRYEWEKSGKKLRVEFERRGRGMRLIDTDDYILTAEIAQPDLICGRTYSIHYHLVNKSGKPLHIELQGKSDCNIHFEWQSSIDVIGESTLQAEFNVQQLQEEISQWRTTPTVCTELLINGKSAQFRVGVVPKQPAAVELRLPDLGAFHRKQGVAYLDIASHLAESATFRFMLPSQDQIDWEHSQFEIQIEPLSCKSIPLRYQVLQFGYYQTELLIQVETGSGESLSFLPLISASFPGIGASYGGRCNSGWQIGHGKYAVSLMKEHNDTTLSCVGMDKHMSLLFPKLGKPFSDEFSKAAPSHVSFAREENGAMVKEVHYRSSAFPGVLLKVMTRLHGDGIVERWFEATNEGDKPLLEDLWISQSVRHDLYRAIIPYAGQFVEMNDSIGSEYEFWDSNLITERWLFSRGDELPIGISWGKEYELKFQGWYMDLDTNIGMLDAWKTVKSEPIFISLGSFVDWKAFRACSMQEGWDEHIELTPQTHLQPVDRNPFVKGEPTMILEDRKHGIWSGNVQMSYRYSAEIEAQCSISPEEEVTQASVTLRPLLQSIDVVDAHTCLDVELGQYHSAIFRQLSSPIDCTETVESEYTVYMVDNGVIRMKAAPDYYSSLFSLEVEGEEWLMSNFPDRDVKSWWNPFVGGLYSSLDQLTMLSALKQERSAQFVKLFDQHRNEWQGIRVDLHICEHEKYKGIRLSNYYLLLPGVPVLCHFTDVHQASQAYLNDRLEQEMFINNGEPEQNSWLEAHSSNGKPIAFPQGKGVVDVYENSDYRFGSRDKTAIMHIVTDHTISRSSVYANKEVTHTNVIHKLHIPNGHTQRTSPVMLMFSMERIEPEALTDLRAIRFPQSEPEVVKG</sequence>
<dbReference type="EMBL" id="SADY01000004">
    <property type="protein sequence ID" value="TQR44463.1"/>
    <property type="molecule type" value="Genomic_DNA"/>
</dbReference>
<feature type="domain" description="N-acetyltransferase" evidence="3">
    <location>
        <begin position="21"/>
        <end position="172"/>
    </location>
</feature>
<dbReference type="Gene3D" id="3.40.630.30">
    <property type="match status" value="1"/>
</dbReference>
<protein>
    <submittedName>
        <fullName evidence="4">GNAT family N-acetyltransferase</fullName>
    </submittedName>
</protein>
<keyword evidence="5" id="KW-1185">Reference proteome</keyword>
<keyword evidence="2" id="KW-0012">Acyltransferase</keyword>
<dbReference type="PANTHER" id="PTHR43877">
    <property type="entry name" value="AMINOALKYLPHOSPHONATE N-ACETYLTRANSFERASE-RELATED-RELATED"/>
    <property type="match status" value="1"/>
</dbReference>
<gene>
    <name evidence="4" type="ORF">C7Y44_15160</name>
</gene>
<evidence type="ECO:0000256" key="2">
    <source>
        <dbReference type="ARBA" id="ARBA00023315"/>
    </source>
</evidence>
<dbReference type="InterPro" id="IPR050832">
    <property type="entry name" value="Bact_Acetyltransf"/>
</dbReference>
<dbReference type="InterPro" id="IPR016181">
    <property type="entry name" value="Acyl_CoA_acyltransferase"/>
</dbReference>
<comment type="caution">
    <text evidence="4">The sequence shown here is derived from an EMBL/GenBank/DDBJ whole genome shotgun (WGS) entry which is preliminary data.</text>
</comment>
<dbReference type="SUPFAM" id="SSF55729">
    <property type="entry name" value="Acyl-CoA N-acyltransferases (Nat)"/>
    <property type="match status" value="1"/>
</dbReference>
<accession>A0ABY3AP03</accession>
<dbReference type="PROSITE" id="PS51186">
    <property type="entry name" value="GNAT"/>
    <property type="match status" value="1"/>
</dbReference>
<evidence type="ECO:0000259" key="3">
    <source>
        <dbReference type="PROSITE" id="PS51186"/>
    </source>
</evidence>
<evidence type="ECO:0000256" key="1">
    <source>
        <dbReference type="ARBA" id="ARBA00022679"/>
    </source>
</evidence>
<proteinExistence type="predicted"/>
<dbReference type="Pfam" id="PF00583">
    <property type="entry name" value="Acetyltransf_1"/>
    <property type="match status" value="1"/>
</dbReference>
<dbReference type="InterPro" id="IPR000182">
    <property type="entry name" value="GNAT_dom"/>
</dbReference>
<dbReference type="Proteomes" id="UP000316208">
    <property type="component" value="Unassembled WGS sequence"/>
</dbReference>
<organism evidence="4 5">
    <name type="scientific">Paenibacillus popilliae</name>
    <name type="common">Bacillus popilliae</name>
    <dbReference type="NCBI Taxonomy" id="78057"/>
    <lineage>
        <taxon>Bacteria</taxon>
        <taxon>Bacillati</taxon>
        <taxon>Bacillota</taxon>
        <taxon>Bacilli</taxon>
        <taxon>Bacillales</taxon>
        <taxon>Paenibacillaceae</taxon>
        <taxon>Paenibacillus</taxon>
    </lineage>
</organism>
<dbReference type="CDD" id="cd04301">
    <property type="entry name" value="NAT_SF"/>
    <property type="match status" value="1"/>
</dbReference>